<accession>A0A366FSI2</accession>
<gene>
    <name evidence="2" type="ORF">DFR50_10218</name>
</gene>
<evidence type="ECO:0000259" key="1">
    <source>
        <dbReference type="Pfam" id="PF01755"/>
    </source>
</evidence>
<organism evidence="2 3">
    <name type="scientific">Roseiarcus fermentans</name>
    <dbReference type="NCBI Taxonomy" id="1473586"/>
    <lineage>
        <taxon>Bacteria</taxon>
        <taxon>Pseudomonadati</taxon>
        <taxon>Pseudomonadota</taxon>
        <taxon>Alphaproteobacteria</taxon>
        <taxon>Hyphomicrobiales</taxon>
        <taxon>Roseiarcaceae</taxon>
        <taxon>Roseiarcus</taxon>
    </lineage>
</organism>
<evidence type="ECO:0000313" key="2">
    <source>
        <dbReference type="EMBL" id="RBP17527.1"/>
    </source>
</evidence>
<evidence type="ECO:0000313" key="3">
    <source>
        <dbReference type="Proteomes" id="UP000253529"/>
    </source>
</evidence>
<dbReference type="OrthoDB" id="259382at2"/>
<dbReference type="AlphaFoldDB" id="A0A366FSI2"/>
<dbReference type="CDD" id="cd06532">
    <property type="entry name" value="Glyco_transf_25"/>
    <property type="match status" value="1"/>
</dbReference>
<dbReference type="Pfam" id="PF01755">
    <property type="entry name" value="Glyco_transf_25"/>
    <property type="match status" value="1"/>
</dbReference>
<comment type="caution">
    <text evidence="2">The sequence shown here is derived from an EMBL/GenBank/DDBJ whole genome shotgun (WGS) entry which is preliminary data.</text>
</comment>
<name>A0A366FSI2_9HYPH</name>
<sequence>MLLYVINLDRDRDRLAHTREQLAGLSFTRVPAVDGTTIPETAKGLTRFELACLASHRDAWRRFLAAGDAHACFLEDDLHIWPGFAALVGDDAWVPADAHSVKLDTYFQQVRLGLRRPVGGGREVARLYSRHESSAAYVLSRAGAQRYLDLTDPPALPADYSLFPKNARRLGLRIYQLAPAVAIQDHLRPAAEGGGTFATAMNPGAAARKRRRPVFARLLREGARLLEQIDEANEDLYLRYIVKAESTAIPVG</sequence>
<dbReference type="InterPro" id="IPR002654">
    <property type="entry name" value="Glyco_trans_25"/>
</dbReference>
<keyword evidence="3" id="KW-1185">Reference proteome</keyword>
<dbReference type="RefSeq" id="WP_113887493.1">
    <property type="nucleotide sequence ID" value="NZ_QNRK01000002.1"/>
</dbReference>
<dbReference type="Proteomes" id="UP000253529">
    <property type="component" value="Unassembled WGS sequence"/>
</dbReference>
<reference evidence="2 3" key="1">
    <citation type="submission" date="2018-06" db="EMBL/GenBank/DDBJ databases">
        <title>Genomic Encyclopedia of Type Strains, Phase IV (KMG-IV): sequencing the most valuable type-strain genomes for metagenomic binning, comparative biology and taxonomic classification.</title>
        <authorList>
            <person name="Goeker M."/>
        </authorList>
    </citation>
    <scope>NUCLEOTIDE SEQUENCE [LARGE SCALE GENOMIC DNA]</scope>
    <source>
        <strain evidence="2 3">DSM 24875</strain>
    </source>
</reference>
<proteinExistence type="predicted"/>
<dbReference type="GO" id="GO:0016740">
    <property type="term" value="F:transferase activity"/>
    <property type="evidence" value="ECO:0007669"/>
    <property type="project" value="UniProtKB-KW"/>
</dbReference>
<keyword evidence="2" id="KW-0808">Transferase</keyword>
<protein>
    <submittedName>
        <fullName evidence="2">GR25 family glycosyltransferase involved in LPS biosynthesis</fullName>
    </submittedName>
</protein>
<dbReference type="EMBL" id="QNRK01000002">
    <property type="protein sequence ID" value="RBP17527.1"/>
    <property type="molecule type" value="Genomic_DNA"/>
</dbReference>
<feature type="domain" description="Glycosyl transferase family 25" evidence="1">
    <location>
        <begin position="3"/>
        <end position="161"/>
    </location>
</feature>